<evidence type="ECO:0000313" key="4">
    <source>
        <dbReference type="Proteomes" id="UP001221413"/>
    </source>
</evidence>
<comment type="caution">
    <text evidence="3">The sequence shown here is derived from an EMBL/GenBank/DDBJ whole genome shotgun (WGS) entry which is preliminary data.</text>
</comment>
<organism evidence="3 4">
    <name type="scientific">Drechslerella dactyloides</name>
    <name type="common">Nematode-trapping fungus</name>
    <name type="synonym">Arthrobotrys dactyloides</name>
    <dbReference type="NCBI Taxonomy" id="74499"/>
    <lineage>
        <taxon>Eukaryota</taxon>
        <taxon>Fungi</taxon>
        <taxon>Dikarya</taxon>
        <taxon>Ascomycota</taxon>
        <taxon>Pezizomycotina</taxon>
        <taxon>Orbiliomycetes</taxon>
        <taxon>Orbiliales</taxon>
        <taxon>Orbiliaceae</taxon>
        <taxon>Drechslerella</taxon>
    </lineage>
</organism>
<gene>
    <name evidence="3" type="ORF">Dda_8330</name>
</gene>
<name>A0AAD6IQD1_DREDA</name>
<feature type="domain" description="DUF7029" evidence="2">
    <location>
        <begin position="18"/>
        <end position="124"/>
    </location>
</feature>
<protein>
    <recommendedName>
        <fullName evidence="2">DUF7029 domain-containing protein</fullName>
    </recommendedName>
</protein>
<dbReference type="Pfam" id="PF22974">
    <property type="entry name" value="DUF7029"/>
    <property type="match status" value="1"/>
</dbReference>
<dbReference type="Proteomes" id="UP001221413">
    <property type="component" value="Unassembled WGS sequence"/>
</dbReference>
<proteinExistence type="predicted"/>
<evidence type="ECO:0000313" key="3">
    <source>
        <dbReference type="EMBL" id="KAJ6256468.1"/>
    </source>
</evidence>
<accession>A0AAD6IQD1</accession>
<keyword evidence="4" id="KW-1185">Reference proteome</keyword>
<sequence>MVSTNRLQRALVTIYEPEPQHPLLKVEDFDDLTESIVCKDDQMIVKFKTKEAVGYVAQKWGGAIEGGKSFYMITHPDHKTCHAETKSMQRTAFEIKALKKDDSTSTVTLTKIATPWEKVAKNMDLTLESLEKPAKRIKRASNRRGPAERRYRNYESQTGRLKREIEVREEGDASDDLTMFDGLKQSIAKLFPEALLVPLSAGSPDPSNRIRIITGENFKEGAEFFVADCVGCYAEGNIMLNTTAQVRNGARVVTNVNMGTKVKGKLGIELTVRGFAQYDFNIINTFFKTAVPFSSIPGIAEIDPTFLPGPGFKIMGSFDGKVYFGFDFDIDIQQSVKVLGTGDDSQKPDKPISNKMDIKPFADVTLVANGTFEPYFRIGVGLGVSVLDEKVSAGLFAGYRLITPMTVGMKATTTDVGVCEGTGKLSAHVETKIAFQDGWKLGVKVEAGKFIEVLYNFFCLGYYESWNTIKELPILSKCVSIGDKVDEIKKFIDGKLKEGSGKPDGQKPNTKPKPKAGSMPRLPAYMRLG</sequence>
<dbReference type="InterPro" id="IPR054293">
    <property type="entry name" value="DUF7029"/>
</dbReference>
<dbReference type="EMBL" id="JAQGDS010000012">
    <property type="protein sequence ID" value="KAJ6256468.1"/>
    <property type="molecule type" value="Genomic_DNA"/>
</dbReference>
<feature type="region of interest" description="Disordered" evidence="1">
    <location>
        <begin position="137"/>
        <end position="156"/>
    </location>
</feature>
<dbReference type="AlphaFoldDB" id="A0AAD6IQD1"/>
<feature type="compositionally biased region" description="Basic and acidic residues" evidence="1">
    <location>
        <begin position="495"/>
        <end position="505"/>
    </location>
</feature>
<feature type="region of interest" description="Disordered" evidence="1">
    <location>
        <begin position="495"/>
        <end position="529"/>
    </location>
</feature>
<evidence type="ECO:0000256" key="1">
    <source>
        <dbReference type="SAM" id="MobiDB-lite"/>
    </source>
</evidence>
<reference evidence="3" key="1">
    <citation type="submission" date="2023-01" db="EMBL/GenBank/DDBJ databases">
        <title>The chitinases involved in constricting ring structure development in the nematode-trapping fungus Drechslerella dactyloides.</title>
        <authorList>
            <person name="Wang R."/>
            <person name="Zhang L."/>
            <person name="Tang P."/>
            <person name="Li S."/>
            <person name="Liang L."/>
        </authorList>
    </citation>
    <scope>NUCLEOTIDE SEQUENCE</scope>
    <source>
        <strain evidence="3">YMF1.00031</strain>
    </source>
</reference>
<evidence type="ECO:0000259" key="2">
    <source>
        <dbReference type="Pfam" id="PF22974"/>
    </source>
</evidence>